<accession>A0A4V1J0Z5</accession>
<dbReference type="PANTHER" id="PTHR31964:SF113">
    <property type="entry name" value="USPA DOMAIN-CONTAINING PROTEIN"/>
    <property type="match status" value="1"/>
</dbReference>
<dbReference type="EMBL" id="KZ991137">
    <property type="protein sequence ID" value="RKP23279.1"/>
    <property type="molecule type" value="Genomic_DNA"/>
</dbReference>
<evidence type="ECO:0000256" key="1">
    <source>
        <dbReference type="SAM" id="MobiDB-lite"/>
    </source>
</evidence>
<dbReference type="Gene3D" id="3.40.50.620">
    <property type="entry name" value="HUPs"/>
    <property type="match status" value="1"/>
</dbReference>
<organism evidence="3 4">
    <name type="scientific">Syncephalis pseudoplumigaleata</name>
    <dbReference type="NCBI Taxonomy" id="1712513"/>
    <lineage>
        <taxon>Eukaryota</taxon>
        <taxon>Fungi</taxon>
        <taxon>Fungi incertae sedis</taxon>
        <taxon>Zoopagomycota</taxon>
        <taxon>Zoopagomycotina</taxon>
        <taxon>Zoopagomycetes</taxon>
        <taxon>Zoopagales</taxon>
        <taxon>Piptocephalidaceae</taxon>
        <taxon>Syncephalis</taxon>
    </lineage>
</organism>
<protein>
    <submittedName>
        <fullName evidence="3">Universal stress protein family-domain-containing protein</fullName>
    </submittedName>
</protein>
<reference evidence="4" key="1">
    <citation type="journal article" date="2018" name="Nat. Microbiol.">
        <title>Leveraging single-cell genomics to expand the fungal tree of life.</title>
        <authorList>
            <person name="Ahrendt S.R."/>
            <person name="Quandt C.A."/>
            <person name="Ciobanu D."/>
            <person name="Clum A."/>
            <person name="Salamov A."/>
            <person name="Andreopoulos B."/>
            <person name="Cheng J.F."/>
            <person name="Woyke T."/>
            <person name="Pelin A."/>
            <person name="Henrissat B."/>
            <person name="Reynolds N.K."/>
            <person name="Benny G.L."/>
            <person name="Smith M.E."/>
            <person name="James T.Y."/>
            <person name="Grigoriev I.V."/>
        </authorList>
    </citation>
    <scope>NUCLEOTIDE SEQUENCE [LARGE SCALE GENOMIC DNA]</scope>
    <source>
        <strain evidence="4">Benny S71-1</strain>
    </source>
</reference>
<feature type="domain" description="UspA" evidence="2">
    <location>
        <begin position="9"/>
        <end position="154"/>
    </location>
</feature>
<evidence type="ECO:0000259" key="2">
    <source>
        <dbReference type="Pfam" id="PF00582"/>
    </source>
</evidence>
<dbReference type="CDD" id="cd23659">
    <property type="entry name" value="USP_At3g01520-like"/>
    <property type="match status" value="1"/>
</dbReference>
<evidence type="ECO:0000313" key="4">
    <source>
        <dbReference type="Proteomes" id="UP000278143"/>
    </source>
</evidence>
<dbReference type="PANTHER" id="PTHR31964">
    <property type="entry name" value="ADENINE NUCLEOTIDE ALPHA HYDROLASES-LIKE SUPERFAMILY PROTEIN"/>
    <property type="match status" value="1"/>
</dbReference>
<sequence length="230" mass="25168">METPLEERRVVLLAFDNSDNAREAFEWTKKHLLQPGKDHLILLSVVQDDGAGFLDSFLLKSVTLESYGEQEQKAFLKTASERAEEILLDMSHSLTQNSITVQRVVIRNTDPKSTICDTAKDTKASLIVVGSRGLSALQRVSEYVVKHAECPVLVRGYHGRYQSQDSHINHDAQAAQLFNAPADGRIGTRYGSNGSDDGGSEVVYGTRNETGHGKGDASDAGHADQRELSA</sequence>
<feature type="compositionally biased region" description="Basic and acidic residues" evidence="1">
    <location>
        <begin position="209"/>
        <end position="230"/>
    </location>
</feature>
<dbReference type="InterPro" id="IPR014729">
    <property type="entry name" value="Rossmann-like_a/b/a_fold"/>
</dbReference>
<dbReference type="Pfam" id="PF00582">
    <property type="entry name" value="Usp"/>
    <property type="match status" value="1"/>
</dbReference>
<feature type="region of interest" description="Disordered" evidence="1">
    <location>
        <begin position="186"/>
        <end position="230"/>
    </location>
</feature>
<dbReference type="SUPFAM" id="SSF52402">
    <property type="entry name" value="Adenine nucleotide alpha hydrolases-like"/>
    <property type="match status" value="1"/>
</dbReference>
<keyword evidence="4" id="KW-1185">Reference proteome</keyword>
<evidence type="ECO:0000313" key="3">
    <source>
        <dbReference type="EMBL" id="RKP23279.1"/>
    </source>
</evidence>
<dbReference type="InterPro" id="IPR006016">
    <property type="entry name" value="UspA"/>
</dbReference>
<name>A0A4V1J0Z5_9FUNG</name>
<dbReference type="AlphaFoldDB" id="A0A4V1J0Z5"/>
<dbReference type="OrthoDB" id="843225at2759"/>
<gene>
    <name evidence="3" type="ORF">SYNPS1DRAFT_24701</name>
</gene>
<proteinExistence type="predicted"/>
<dbReference type="Proteomes" id="UP000278143">
    <property type="component" value="Unassembled WGS sequence"/>
</dbReference>